<feature type="region of interest" description="Disordered" evidence="1">
    <location>
        <begin position="1"/>
        <end position="36"/>
    </location>
</feature>
<keyword evidence="4" id="KW-1185">Reference proteome</keyword>
<dbReference type="Pfam" id="PF18932">
    <property type="entry name" value="DUF5681"/>
    <property type="match status" value="1"/>
</dbReference>
<gene>
    <name evidence="3" type="ORF">SAMN05444170_0856</name>
</gene>
<evidence type="ECO:0000256" key="1">
    <source>
        <dbReference type="SAM" id="MobiDB-lite"/>
    </source>
</evidence>
<name>A0A1M7T5W7_9BRAD</name>
<accession>A0A1M7T5W7</accession>
<evidence type="ECO:0000313" key="4">
    <source>
        <dbReference type="Proteomes" id="UP000184096"/>
    </source>
</evidence>
<dbReference type="InterPro" id="IPR043736">
    <property type="entry name" value="DUF5681"/>
</dbReference>
<sequence length="139" mass="15987">MVERYRPKGYVGYKQPPAHARFQKGRSGNPGGRRRSEPLAAATIVAEELQATVFVMENGQRLKASKFRLLIKQTINQAIKGNVRALKIFLEILDKLERLNKTPTKMHPRVRTDLSKLSLEEKQKMMKEILANTRPLDQY</sequence>
<reference evidence="4" key="1">
    <citation type="submission" date="2016-11" db="EMBL/GenBank/DDBJ databases">
        <authorList>
            <person name="Varghese N."/>
            <person name="Submissions S."/>
        </authorList>
    </citation>
    <scope>NUCLEOTIDE SEQUENCE [LARGE SCALE GENOMIC DNA]</scope>
    <source>
        <strain evidence="4">GAS401</strain>
    </source>
</reference>
<dbReference type="EMBL" id="LT670849">
    <property type="protein sequence ID" value="SHN66124.1"/>
    <property type="molecule type" value="Genomic_DNA"/>
</dbReference>
<dbReference type="AlphaFoldDB" id="A0A1M7T5W7"/>
<evidence type="ECO:0000313" key="3">
    <source>
        <dbReference type="EMBL" id="SHN66124.1"/>
    </source>
</evidence>
<protein>
    <recommendedName>
        <fullName evidence="2">DUF5681 domain-containing protein</fullName>
    </recommendedName>
</protein>
<evidence type="ECO:0000259" key="2">
    <source>
        <dbReference type="Pfam" id="PF18932"/>
    </source>
</evidence>
<dbReference type="Proteomes" id="UP000184096">
    <property type="component" value="Chromosome I"/>
</dbReference>
<feature type="domain" description="DUF5681" evidence="2">
    <location>
        <begin position="19"/>
        <end position="95"/>
    </location>
</feature>
<dbReference type="RefSeq" id="WP_072816833.1">
    <property type="nucleotide sequence ID" value="NZ_LT670849.1"/>
</dbReference>
<dbReference type="OrthoDB" id="2086138at2"/>
<organism evidence="3 4">
    <name type="scientific">Bradyrhizobium erythrophlei</name>
    <dbReference type="NCBI Taxonomy" id="1437360"/>
    <lineage>
        <taxon>Bacteria</taxon>
        <taxon>Pseudomonadati</taxon>
        <taxon>Pseudomonadota</taxon>
        <taxon>Alphaproteobacteria</taxon>
        <taxon>Hyphomicrobiales</taxon>
        <taxon>Nitrobacteraceae</taxon>
        <taxon>Bradyrhizobium</taxon>
    </lineage>
</organism>
<proteinExistence type="predicted"/>